<evidence type="ECO:0000313" key="6">
    <source>
        <dbReference type="EMBL" id="MBC9810845.1"/>
    </source>
</evidence>
<comment type="caution">
    <text evidence="6">The sequence shown here is derived from an EMBL/GenBank/DDBJ whole genome shotgun (WGS) entry which is preliminary data.</text>
</comment>
<reference evidence="6" key="1">
    <citation type="submission" date="2020-09" db="EMBL/GenBank/DDBJ databases">
        <title>Taishania pollutisoli gen. nov., sp. nov., Isolated from Tetrabromobisphenol A-Contaminated Soil.</title>
        <authorList>
            <person name="Chen Q."/>
        </authorList>
    </citation>
    <scope>NUCLEOTIDE SEQUENCE</scope>
    <source>
        <strain evidence="6">CZZ-1</strain>
    </source>
</reference>
<evidence type="ECO:0000313" key="7">
    <source>
        <dbReference type="Proteomes" id="UP000652681"/>
    </source>
</evidence>
<evidence type="ECO:0000256" key="1">
    <source>
        <dbReference type="ARBA" id="ARBA00022630"/>
    </source>
</evidence>
<dbReference type="Gene3D" id="3.40.50.80">
    <property type="entry name" value="Nucleotide-binding domain of ferredoxin-NADP reductase (FNR) module"/>
    <property type="match status" value="1"/>
</dbReference>
<dbReference type="PROSITE" id="PS50902">
    <property type="entry name" value="FLAVODOXIN_LIKE"/>
    <property type="match status" value="1"/>
</dbReference>
<keyword evidence="3" id="KW-0812">Transmembrane</keyword>
<dbReference type="Pfam" id="PF03929">
    <property type="entry name" value="PepSY_TM"/>
    <property type="match status" value="1"/>
</dbReference>
<dbReference type="SUPFAM" id="SSF63380">
    <property type="entry name" value="Riboflavin synthase domain-like"/>
    <property type="match status" value="1"/>
</dbReference>
<dbReference type="Pfam" id="PF00258">
    <property type="entry name" value="Flavodoxin_1"/>
    <property type="match status" value="1"/>
</dbReference>
<dbReference type="GO" id="GO:0005829">
    <property type="term" value="C:cytosol"/>
    <property type="evidence" value="ECO:0007669"/>
    <property type="project" value="TreeGrafter"/>
</dbReference>
<dbReference type="InterPro" id="IPR001709">
    <property type="entry name" value="Flavoprot_Pyr_Nucl_cyt_Rdtase"/>
</dbReference>
<dbReference type="PRINTS" id="PR00371">
    <property type="entry name" value="FPNCR"/>
</dbReference>
<gene>
    <name evidence="6" type="ORF">H9Y05_00005</name>
</gene>
<protein>
    <recommendedName>
        <fullName evidence="2">NADPH--hemoprotein reductase</fullName>
        <ecNumber evidence="2">1.6.2.4</ecNumber>
    </recommendedName>
</protein>
<feature type="transmembrane region" description="Helical" evidence="3">
    <location>
        <begin position="130"/>
        <end position="151"/>
    </location>
</feature>
<dbReference type="PANTHER" id="PTHR19384">
    <property type="entry name" value="NITRIC OXIDE SYNTHASE-RELATED"/>
    <property type="match status" value="1"/>
</dbReference>
<dbReference type="GO" id="GO:0050660">
    <property type="term" value="F:flavin adenine dinucleotide binding"/>
    <property type="evidence" value="ECO:0007669"/>
    <property type="project" value="TreeGrafter"/>
</dbReference>
<feature type="domain" description="FAD-binding FR-type" evidence="5">
    <location>
        <begin position="490"/>
        <end position="589"/>
    </location>
</feature>
<dbReference type="Gene3D" id="3.40.50.360">
    <property type="match status" value="1"/>
</dbReference>
<dbReference type="SUPFAM" id="SSF52343">
    <property type="entry name" value="Ferredoxin reductase-like, C-terminal NADP-linked domain"/>
    <property type="match status" value="1"/>
</dbReference>
<dbReference type="EC" id="1.6.2.4" evidence="2"/>
<dbReference type="GO" id="GO:0016491">
    <property type="term" value="F:oxidoreductase activity"/>
    <property type="evidence" value="ECO:0007669"/>
    <property type="project" value="InterPro"/>
</dbReference>
<dbReference type="EMBL" id="JACVEL010000001">
    <property type="protein sequence ID" value="MBC9810845.1"/>
    <property type="molecule type" value="Genomic_DNA"/>
</dbReference>
<dbReference type="PROSITE" id="PS51384">
    <property type="entry name" value="FAD_FR"/>
    <property type="match status" value="1"/>
</dbReference>
<evidence type="ECO:0000256" key="3">
    <source>
        <dbReference type="SAM" id="Phobius"/>
    </source>
</evidence>
<dbReference type="InterPro" id="IPR029039">
    <property type="entry name" value="Flavoprotein-like_sf"/>
</dbReference>
<organism evidence="6 7">
    <name type="scientific">Taishania pollutisoli</name>
    <dbReference type="NCBI Taxonomy" id="2766479"/>
    <lineage>
        <taxon>Bacteria</taxon>
        <taxon>Pseudomonadati</taxon>
        <taxon>Bacteroidota</taxon>
        <taxon>Flavobacteriia</taxon>
        <taxon>Flavobacteriales</taxon>
        <taxon>Crocinitomicaceae</taxon>
        <taxon>Taishania</taxon>
    </lineage>
</organism>
<dbReference type="RefSeq" id="WP_163492525.1">
    <property type="nucleotide sequence ID" value="NZ_JACVEL010000001.1"/>
</dbReference>
<keyword evidence="3" id="KW-1133">Transmembrane helix</keyword>
<evidence type="ECO:0000256" key="2">
    <source>
        <dbReference type="ARBA" id="ARBA00023797"/>
    </source>
</evidence>
<dbReference type="InterPro" id="IPR039261">
    <property type="entry name" value="FNR_nucleotide-bd"/>
</dbReference>
<keyword evidence="7" id="KW-1185">Reference proteome</keyword>
<dbReference type="InterPro" id="IPR017938">
    <property type="entry name" value="Riboflavin_synthase-like_b-brl"/>
</dbReference>
<dbReference type="PANTHER" id="PTHR19384:SF17">
    <property type="entry name" value="NADPH--CYTOCHROME P450 REDUCTASE"/>
    <property type="match status" value="1"/>
</dbReference>
<accession>A0A8J6PH97</accession>
<keyword evidence="3" id="KW-0472">Membrane</keyword>
<evidence type="ECO:0000259" key="4">
    <source>
        <dbReference type="PROSITE" id="PS50902"/>
    </source>
</evidence>
<keyword evidence="1" id="KW-0285">Flavoprotein</keyword>
<feature type="domain" description="Flavodoxin-like" evidence="4">
    <location>
        <begin position="337"/>
        <end position="472"/>
    </location>
</feature>
<dbReference type="AlphaFoldDB" id="A0A8J6PH97"/>
<proteinExistence type="predicted"/>
<dbReference type="Pfam" id="PF00175">
    <property type="entry name" value="NAD_binding_1"/>
    <property type="match status" value="1"/>
</dbReference>
<dbReference type="SUPFAM" id="SSF52218">
    <property type="entry name" value="Flavoproteins"/>
    <property type="match status" value="1"/>
</dbReference>
<dbReference type="InterPro" id="IPR008254">
    <property type="entry name" value="Flavodoxin/NO_synth"/>
</dbReference>
<name>A0A8J6PH97_9FLAO</name>
<feature type="transmembrane region" description="Helical" evidence="3">
    <location>
        <begin position="294"/>
        <end position="315"/>
    </location>
</feature>
<dbReference type="Proteomes" id="UP000652681">
    <property type="component" value="Unassembled WGS sequence"/>
</dbReference>
<sequence length="726" mass="82452">MTRSIWRLSHLSLALVASLFLILAAVSGIFLAYEPIQNRTQSTFSSDWNETSLAACIDSMRSKYLETTIIEKDVNGFYVASVLTEDGEFETFQINPQTGAKSGEVVKQSKFYEWMTTFHRSLFLDTLGRFFVGLTAVILFFIAISGITLVIQRTKSLRALIEKVEKSLNVQFYHIVFGRLAFIPIIFISLTGGYLFLQRFELIKEQKTEPLTVNFEKPVQHPEKLDFKQVTLGEIRKIEFPFSPDEEDYFILHTEKQELAIHQYDHTVLAQVNYPATTVLSNLSLNLHTGRTNVVWAGILGIACLSILYFIYSGFKMTLLSRRGKTKNKFRQHESEILLLTGSENGNTPRYAKLVYNQLVAKGYKVYLTELNKYKPSDSIGQLIIFTSTYGTGDAPANASRFVQKWKANPLQQQFQFSVVGFGSLAYPDFCQFAVTVDEMLKQAINAEQVLPLVKIHNQSYHSVKTWAQDWSHAAGYSLELPVSIEAKKRPLKRFLLIEKRLVTQQGDETFTLKLQPIGNVSAQSGDLLVVYPPKDPYERFYSIGKSGTDFVISVKKHDRGICSNYLSELEVGMELDAAVKRNQMFHYNPSKPAILIGNGTGIGPFLGMVTENKRDKEMYLYWGGRTQESYALYESWLNRFIESDVLQVNLAFSRDGGQKTYVGDLIRRDGKQVVHLLKKGAVIYICGSLAMQQSVLDELEQSCRKFAGKSLNFFQKKGQVKMDCY</sequence>
<dbReference type="Gene3D" id="2.40.30.10">
    <property type="entry name" value="Translation factors"/>
    <property type="match status" value="1"/>
</dbReference>
<dbReference type="GO" id="GO:0010181">
    <property type="term" value="F:FMN binding"/>
    <property type="evidence" value="ECO:0007669"/>
    <property type="project" value="InterPro"/>
</dbReference>
<dbReference type="InterPro" id="IPR017927">
    <property type="entry name" value="FAD-bd_FR_type"/>
</dbReference>
<dbReference type="InterPro" id="IPR001433">
    <property type="entry name" value="OxRdtase_FAD/NAD-bd"/>
</dbReference>
<dbReference type="InterPro" id="IPR005625">
    <property type="entry name" value="PepSY-ass_TM"/>
</dbReference>
<evidence type="ECO:0000259" key="5">
    <source>
        <dbReference type="PROSITE" id="PS51384"/>
    </source>
</evidence>
<feature type="transmembrane region" description="Helical" evidence="3">
    <location>
        <begin position="172"/>
        <end position="197"/>
    </location>
</feature>